<dbReference type="EMBL" id="BPVZ01000045">
    <property type="protein sequence ID" value="GKV16505.1"/>
    <property type="molecule type" value="Genomic_DNA"/>
</dbReference>
<accession>A0AAV5JWJ2</accession>
<dbReference type="PANTHER" id="PTHR31325">
    <property type="entry name" value="OS01G0798800 PROTEIN-RELATED"/>
    <property type="match status" value="1"/>
</dbReference>
<evidence type="ECO:0000313" key="4">
    <source>
        <dbReference type="Proteomes" id="UP001054252"/>
    </source>
</evidence>
<organism evidence="3 4">
    <name type="scientific">Rubroshorea leprosula</name>
    <dbReference type="NCBI Taxonomy" id="152421"/>
    <lineage>
        <taxon>Eukaryota</taxon>
        <taxon>Viridiplantae</taxon>
        <taxon>Streptophyta</taxon>
        <taxon>Embryophyta</taxon>
        <taxon>Tracheophyta</taxon>
        <taxon>Spermatophyta</taxon>
        <taxon>Magnoliopsida</taxon>
        <taxon>eudicotyledons</taxon>
        <taxon>Gunneridae</taxon>
        <taxon>Pentapetalae</taxon>
        <taxon>rosids</taxon>
        <taxon>malvids</taxon>
        <taxon>Malvales</taxon>
        <taxon>Dipterocarpaceae</taxon>
        <taxon>Rubroshorea</taxon>
    </lineage>
</organism>
<dbReference type="Pfam" id="PF13968">
    <property type="entry name" value="DUF4220"/>
    <property type="match status" value="1"/>
</dbReference>
<evidence type="ECO:0000259" key="2">
    <source>
        <dbReference type="Pfam" id="PF13968"/>
    </source>
</evidence>
<keyword evidence="1" id="KW-0472">Membrane</keyword>
<feature type="transmembrane region" description="Helical" evidence="1">
    <location>
        <begin position="288"/>
        <end position="310"/>
    </location>
</feature>
<feature type="transmembrane region" description="Helical" evidence="1">
    <location>
        <begin position="45"/>
        <end position="70"/>
    </location>
</feature>
<feature type="transmembrane region" description="Helical" evidence="1">
    <location>
        <begin position="257"/>
        <end position="276"/>
    </location>
</feature>
<gene>
    <name evidence="3" type="ORF">SLEP1_g27138</name>
</gene>
<reference evidence="3 4" key="1">
    <citation type="journal article" date="2021" name="Commun. Biol.">
        <title>The genome of Shorea leprosula (Dipterocarpaceae) highlights the ecological relevance of drought in aseasonal tropical rainforests.</title>
        <authorList>
            <person name="Ng K.K.S."/>
            <person name="Kobayashi M.J."/>
            <person name="Fawcett J.A."/>
            <person name="Hatakeyama M."/>
            <person name="Paape T."/>
            <person name="Ng C.H."/>
            <person name="Ang C.C."/>
            <person name="Tnah L.H."/>
            <person name="Lee C.T."/>
            <person name="Nishiyama T."/>
            <person name="Sese J."/>
            <person name="O'Brien M.J."/>
            <person name="Copetti D."/>
            <person name="Mohd Noor M.I."/>
            <person name="Ong R.C."/>
            <person name="Putra M."/>
            <person name="Sireger I.Z."/>
            <person name="Indrioko S."/>
            <person name="Kosugi Y."/>
            <person name="Izuno A."/>
            <person name="Isagi Y."/>
            <person name="Lee S.L."/>
            <person name="Shimizu K.K."/>
        </authorList>
    </citation>
    <scope>NUCLEOTIDE SEQUENCE [LARGE SCALE GENOMIC DNA]</scope>
    <source>
        <strain evidence="3">214</strain>
    </source>
</reference>
<feature type="transmembrane region" description="Helical" evidence="1">
    <location>
        <begin position="15"/>
        <end position="33"/>
    </location>
</feature>
<name>A0AAV5JWJ2_9ROSI</name>
<dbReference type="AlphaFoldDB" id="A0AAV5JWJ2"/>
<dbReference type="InterPro" id="IPR025315">
    <property type="entry name" value="DUF4220"/>
</dbReference>
<keyword evidence="1" id="KW-1133">Transmembrane helix</keyword>
<keyword evidence="1" id="KW-0812">Transmembrane</keyword>
<protein>
    <recommendedName>
        <fullName evidence="2">DUF4220 domain-containing protein</fullName>
    </recommendedName>
</protein>
<feature type="domain" description="DUF4220" evidence="2">
    <location>
        <begin position="52"/>
        <end position="354"/>
    </location>
</feature>
<evidence type="ECO:0000313" key="3">
    <source>
        <dbReference type="EMBL" id="GKV16505.1"/>
    </source>
</evidence>
<sequence>MPSVVKSVETLWDRWNFRGLIGLSLLLQSFLILSAPLRKQIGDRWVIMTFIWLAYLLADWVATFTIGLLLRTERSDILTLWAPFLLLHLGGPDTITSFSLGDNNFWIRHLLGLILQVGSTIYVIFEQSVPQNKLLLPTLLVLMAGIIKYAERNCAFYLACFDHYGDKVTNYSVLEENAVKADENDGSNLLKELTPDGTTKNLLVGPLLSPERRAFSKNAFLKMSPQEVLRMIEIELSLLYDALHTKFPIVYSKIGRVFRIISLGCIFGALLSFSLVRKHYKLGKSEIWLTYGLLIGAITLDFISIGLLIFSDFNFLNLEIKNMVHDLKKENKGNRVMKGRRWSKRISQYNFIAYFRGSQTLYFRGSQTLRFIRFHLYATCPKISEDKVWLFIFEELKRKAKLAKTAEMGKQICLKRGDGILESNKNYRHLIWSIKGLDYTASLLTWHLATEFCYLDKLCKCPTCNIQGISKLLSDYMFYLLEMRPAVMATVSLDRKDVLRKAMDDLRRHFSNNIQDLGWEEMSKAIFAEGPEFDPLLPPGCEEQSVFIYARRLAVQLKEKMNDGCPCPSSKSRWRTHHFRLVVDESFGSWNTIFNRRPTFIYWWY</sequence>
<evidence type="ECO:0000256" key="1">
    <source>
        <dbReference type="SAM" id="Phobius"/>
    </source>
</evidence>
<dbReference type="Proteomes" id="UP001054252">
    <property type="component" value="Unassembled WGS sequence"/>
</dbReference>
<comment type="caution">
    <text evidence="3">The sequence shown here is derived from an EMBL/GenBank/DDBJ whole genome shotgun (WGS) entry which is preliminary data.</text>
</comment>
<proteinExistence type="predicted"/>
<keyword evidence="4" id="KW-1185">Reference proteome</keyword>